<evidence type="ECO:0000313" key="3">
    <source>
        <dbReference type="Proteomes" id="UP001552299"/>
    </source>
</evidence>
<sequence>MDMFVRPPGPQTAGDEGWKDCCLAMKLAKEIVRTIVGGPVKAWGHLKAGQTTNVTWRPGENPASLGGLGEVWRHLEAGRNSGVAGGRGEVRRHLDAGRNSGVAWRPGGSPASLGGRAEVRRRLEAGGKSGVTWRPGGIPASVGGRGEVWRPLEAGRNSGVAWRPGGSPASLGGRAELRRRLEAGGKSGVTWRPGGTPASLGGRGEVRRHLEAGRNSGIAWRPGGSPASLGGRAELRRRLEAGGGGGGGGRPASLGGRTELRRRRGLINNNFEASRVCRSSFHFVVAVRLRCFAGGVEIARVATLAPSWLFGFAPSTTFPSCRVGSYDILIGSINGSLLAVKVLPFARRLLSFGDAAPRKNIRKYRGELGTGAPMIPNDRSWAISINAKTKIVLKRVSSATDTFPKGRVGIAARPPRGDVWKLPDEGISERFASKMKLLKGANLEFGMTFPPALSDWNLQQLTSPIITQGMKSLGSREQRSCQRLNLSEKELEA</sequence>
<reference evidence="2 3" key="1">
    <citation type="journal article" date="2024" name="Plant Biotechnol. J.">
        <title>Dendrobium thyrsiflorum genome and its molecular insights into genes involved in important horticultural traits.</title>
        <authorList>
            <person name="Chen B."/>
            <person name="Wang J.Y."/>
            <person name="Zheng P.J."/>
            <person name="Li K.L."/>
            <person name="Liang Y.M."/>
            <person name="Chen X.F."/>
            <person name="Zhang C."/>
            <person name="Zhao X."/>
            <person name="He X."/>
            <person name="Zhang G.Q."/>
            <person name="Liu Z.J."/>
            <person name="Xu Q."/>
        </authorList>
    </citation>
    <scope>NUCLEOTIDE SEQUENCE [LARGE SCALE GENOMIC DNA]</scope>
    <source>
        <strain evidence="2">GZMU011</strain>
    </source>
</reference>
<dbReference type="EMBL" id="JANQDX010000011">
    <property type="protein sequence ID" value="KAL0916815.1"/>
    <property type="molecule type" value="Genomic_DNA"/>
</dbReference>
<proteinExistence type="predicted"/>
<dbReference type="Proteomes" id="UP001552299">
    <property type="component" value="Unassembled WGS sequence"/>
</dbReference>
<organism evidence="2 3">
    <name type="scientific">Dendrobium thyrsiflorum</name>
    <name type="common">Pinecone-like raceme dendrobium</name>
    <name type="synonym">Orchid</name>
    <dbReference type="NCBI Taxonomy" id="117978"/>
    <lineage>
        <taxon>Eukaryota</taxon>
        <taxon>Viridiplantae</taxon>
        <taxon>Streptophyta</taxon>
        <taxon>Embryophyta</taxon>
        <taxon>Tracheophyta</taxon>
        <taxon>Spermatophyta</taxon>
        <taxon>Magnoliopsida</taxon>
        <taxon>Liliopsida</taxon>
        <taxon>Asparagales</taxon>
        <taxon>Orchidaceae</taxon>
        <taxon>Epidendroideae</taxon>
        <taxon>Malaxideae</taxon>
        <taxon>Dendrobiinae</taxon>
        <taxon>Dendrobium</taxon>
    </lineage>
</organism>
<feature type="region of interest" description="Disordered" evidence="1">
    <location>
        <begin position="185"/>
        <end position="204"/>
    </location>
</feature>
<gene>
    <name evidence="2" type="ORF">M5K25_014355</name>
</gene>
<keyword evidence="3" id="KW-1185">Reference proteome</keyword>
<evidence type="ECO:0000313" key="2">
    <source>
        <dbReference type="EMBL" id="KAL0916815.1"/>
    </source>
</evidence>
<evidence type="ECO:0000256" key="1">
    <source>
        <dbReference type="SAM" id="MobiDB-lite"/>
    </source>
</evidence>
<name>A0ABD0UW19_DENTH</name>
<accession>A0ABD0UW19</accession>
<dbReference type="AlphaFoldDB" id="A0ABD0UW19"/>
<comment type="caution">
    <text evidence="2">The sequence shown here is derived from an EMBL/GenBank/DDBJ whole genome shotgun (WGS) entry which is preliminary data.</text>
</comment>
<protein>
    <submittedName>
        <fullName evidence="2">Uncharacterized protein</fullName>
    </submittedName>
</protein>